<feature type="domain" description="NAD-dependent epimerase/dehydratase" evidence="2">
    <location>
        <begin position="22"/>
        <end position="230"/>
    </location>
</feature>
<dbReference type="InterPro" id="IPR036291">
    <property type="entry name" value="NAD(P)-bd_dom_sf"/>
</dbReference>
<feature type="domain" description="DUF1731" evidence="3">
    <location>
        <begin position="264"/>
        <end position="311"/>
    </location>
</feature>
<dbReference type="Gene3D" id="3.40.50.720">
    <property type="entry name" value="NAD(P)-binding Rossmann-like Domain"/>
    <property type="match status" value="1"/>
</dbReference>
<evidence type="ECO:0000256" key="1">
    <source>
        <dbReference type="ARBA" id="ARBA00009353"/>
    </source>
</evidence>
<comment type="caution">
    <text evidence="4">The sequence shown here is derived from an EMBL/GenBank/DDBJ whole genome shotgun (WGS) entry which is preliminary data.</text>
</comment>
<dbReference type="EMBL" id="BAABLM010000002">
    <property type="protein sequence ID" value="GAA4669287.1"/>
    <property type="molecule type" value="Genomic_DNA"/>
</dbReference>
<evidence type="ECO:0000313" key="4">
    <source>
        <dbReference type="EMBL" id="GAA4669287.1"/>
    </source>
</evidence>
<dbReference type="Pfam" id="PF01370">
    <property type="entry name" value="Epimerase"/>
    <property type="match status" value="1"/>
</dbReference>
<dbReference type="PANTHER" id="PTHR11092:SF0">
    <property type="entry name" value="EPIMERASE FAMILY PROTEIN SDR39U1"/>
    <property type="match status" value="1"/>
</dbReference>
<dbReference type="SUPFAM" id="SSF51735">
    <property type="entry name" value="NAD(P)-binding Rossmann-fold domains"/>
    <property type="match status" value="1"/>
</dbReference>
<evidence type="ECO:0000313" key="5">
    <source>
        <dbReference type="Proteomes" id="UP001501295"/>
    </source>
</evidence>
<name>A0ABP8VRX7_9MICO</name>
<reference evidence="5" key="1">
    <citation type="journal article" date="2019" name="Int. J. Syst. Evol. Microbiol.">
        <title>The Global Catalogue of Microorganisms (GCM) 10K type strain sequencing project: providing services to taxonomists for standard genome sequencing and annotation.</title>
        <authorList>
            <consortium name="The Broad Institute Genomics Platform"/>
            <consortium name="The Broad Institute Genome Sequencing Center for Infectious Disease"/>
            <person name="Wu L."/>
            <person name="Ma J."/>
        </authorList>
    </citation>
    <scope>NUCLEOTIDE SEQUENCE [LARGE SCALE GENOMIC DNA]</scope>
    <source>
        <strain evidence="5">JCM 18956</strain>
    </source>
</reference>
<organism evidence="4 5">
    <name type="scientific">Frondihabitans cladoniiphilus</name>
    <dbReference type="NCBI Taxonomy" id="715785"/>
    <lineage>
        <taxon>Bacteria</taxon>
        <taxon>Bacillati</taxon>
        <taxon>Actinomycetota</taxon>
        <taxon>Actinomycetes</taxon>
        <taxon>Micrococcales</taxon>
        <taxon>Microbacteriaceae</taxon>
        <taxon>Frondihabitans</taxon>
    </lineage>
</organism>
<sequence length="314" mass="33544">MTTSSDPGTQGANRDDDSRLTVLIAGASGLIGTELTRQLKAKGHEVLSLVRRPSSTKTEFTWSPSAGILDYNLLDRADAVINLSGASLSKLPWTAKYKEEIHDSRVDATRTLAQAMHHASNPPKVFLSGSAVGIYGDRPLDVLTEESPRGAGFLADVVEDWEKEAHEAPEGTRVVTFRTGVVVGPGGAMKPLLALTKVFLGSRLGNGSQIWPWISLHDEAAAIVHLLTSDLEGPVNLAGPTPATSDRLTARTAKDLGRPYKLAVPEFVIKTALGEAGQEMLLSSQEVVPAKLLADGFVFEHQTVEQALDALIKP</sequence>
<dbReference type="InterPro" id="IPR013549">
    <property type="entry name" value="DUF1731"/>
</dbReference>
<dbReference type="Pfam" id="PF08338">
    <property type="entry name" value="DUF1731"/>
    <property type="match status" value="1"/>
</dbReference>
<dbReference type="InterPro" id="IPR001509">
    <property type="entry name" value="Epimerase_deHydtase"/>
</dbReference>
<protein>
    <submittedName>
        <fullName evidence="4">TIGR01777 family oxidoreductase</fullName>
    </submittedName>
</protein>
<dbReference type="Proteomes" id="UP001501295">
    <property type="component" value="Unassembled WGS sequence"/>
</dbReference>
<evidence type="ECO:0000259" key="2">
    <source>
        <dbReference type="Pfam" id="PF01370"/>
    </source>
</evidence>
<dbReference type="NCBIfam" id="TIGR01777">
    <property type="entry name" value="yfcH"/>
    <property type="match status" value="1"/>
</dbReference>
<comment type="similarity">
    <text evidence="1">Belongs to the NAD(P)-dependent epimerase/dehydratase family. SDR39U1 subfamily.</text>
</comment>
<dbReference type="PANTHER" id="PTHR11092">
    <property type="entry name" value="SUGAR NUCLEOTIDE EPIMERASE RELATED"/>
    <property type="match status" value="1"/>
</dbReference>
<proteinExistence type="inferred from homology"/>
<keyword evidence="5" id="KW-1185">Reference proteome</keyword>
<dbReference type="RefSeq" id="WP_345374055.1">
    <property type="nucleotide sequence ID" value="NZ_BAABLM010000002.1"/>
</dbReference>
<dbReference type="InterPro" id="IPR010099">
    <property type="entry name" value="SDR39U1"/>
</dbReference>
<gene>
    <name evidence="4" type="ORF">GCM10025780_10480</name>
</gene>
<accession>A0ABP8VRX7</accession>
<evidence type="ECO:0000259" key="3">
    <source>
        <dbReference type="Pfam" id="PF08338"/>
    </source>
</evidence>